<gene>
    <name evidence="1" type="ORF">SAMN05216283_101739</name>
</gene>
<dbReference type="Proteomes" id="UP000198964">
    <property type="component" value="Unassembled WGS sequence"/>
</dbReference>
<sequence>MNRSQINRKEMYEAVLQFFNDHPSQWSSIPKVGEFINEFTQLNVAIDQAQEAQQSAQVFVGKNKTQLKKGIATKADILNDALEAFALVEGDSKLQSRMAASYTDLYETVNARFVPRIMEIVTEAENHQEVLTTEYGVSPQQMESLKQDVDQFLALNGQPRAYRIASVQATQDLEQLFAEASGLLSNKLDKVMSLFKRRDANFYNGYLAARVVVDN</sequence>
<dbReference type="EMBL" id="FONW01000001">
    <property type="protein sequence ID" value="SFE67929.1"/>
    <property type="molecule type" value="Genomic_DNA"/>
</dbReference>
<reference evidence="1 2" key="1">
    <citation type="submission" date="2016-10" db="EMBL/GenBank/DDBJ databases">
        <authorList>
            <person name="de Groot N.N."/>
        </authorList>
    </citation>
    <scope>NUCLEOTIDE SEQUENCE [LARGE SCALE GENOMIC DNA]</scope>
    <source>
        <strain evidence="1 2">CGMCC 1.9156</strain>
    </source>
</reference>
<dbReference type="AlphaFoldDB" id="A0A1I2CHS8"/>
<dbReference type="RefSeq" id="WP_093918450.1">
    <property type="nucleotide sequence ID" value="NZ_FONW01000001.1"/>
</dbReference>
<evidence type="ECO:0000313" key="2">
    <source>
        <dbReference type="Proteomes" id="UP000198964"/>
    </source>
</evidence>
<keyword evidence="2" id="KW-1185">Reference proteome</keyword>
<accession>A0A1I2CHS8</accession>
<evidence type="ECO:0000313" key="1">
    <source>
        <dbReference type="EMBL" id="SFE67929.1"/>
    </source>
</evidence>
<organism evidence="1 2">
    <name type="scientific">Sunxiuqinia elliptica</name>
    <dbReference type="NCBI Taxonomy" id="655355"/>
    <lineage>
        <taxon>Bacteria</taxon>
        <taxon>Pseudomonadati</taxon>
        <taxon>Bacteroidota</taxon>
        <taxon>Bacteroidia</taxon>
        <taxon>Marinilabiliales</taxon>
        <taxon>Prolixibacteraceae</taxon>
        <taxon>Sunxiuqinia</taxon>
    </lineage>
</organism>
<proteinExistence type="predicted"/>
<name>A0A1I2CHS8_9BACT</name>
<protein>
    <submittedName>
        <fullName evidence="1">Uncharacterized protein</fullName>
    </submittedName>
</protein>